<dbReference type="InterPro" id="IPR043129">
    <property type="entry name" value="ATPase_NBD"/>
</dbReference>
<name>A0A7Y9NR86_9BACT</name>
<accession>A0A7Y9NR86</accession>
<gene>
    <name evidence="1" type="ORF">HDF12_004486</name>
</gene>
<dbReference type="PANTHER" id="PTHR42749">
    <property type="entry name" value="CELL SHAPE-DETERMINING PROTEIN MREB"/>
    <property type="match status" value="1"/>
</dbReference>
<dbReference type="Gene3D" id="3.90.640.10">
    <property type="entry name" value="Actin, Chain A, domain 4"/>
    <property type="match status" value="1"/>
</dbReference>
<proteinExistence type="predicted"/>
<dbReference type="EMBL" id="JACCCV010000003">
    <property type="protein sequence ID" value="NYF54064.1"/>
    <property type="molecule type" value="Genomic_DNA"/>
</dbReference>
<protein>
    <submittedName>
        <fullName evidence="1">Molecular chaperone HscA</fullName>
    </submittedName>
</protein>
<comment type="caution">
    <text evidence="1">The sequence shown here is derived from an EMBL/GenBank/DDBJ whole genome shotgun (WGS) entry which is preliminary data.</text>
</comment>
<evidence type="ECO:0000313" key="2">
    <source>
        <dbReference type="Proteomes" id="UP000534186"/>
    </source>
</evidence>
<dbReference type="Gene3D" id="3.30.420.40">
    <property type="match status" value="2"/>
</dbReference>
<dbReference type="PANTHER" id="PTHR42749:SF1">
    <property type="entry name" value="CELL SHAPE-DETERMINING PROTEIN MREB"/>
    <property type="match status" value="1"/>
</dbReference>
<organism evidence="1 2">
    <name type="scientific">Tunturiibacter lichenicola</name>
    <dbReference type="NCBI Taxonomy" id="2051959"/>
    <lineage>
        <taxon>Bacteria</taxon>
        <taxon>Pseudomonadati</taxon>
        <taxon>Acidobacteriota</taxon>
        <taxon>Terriglobia</taxon>
        <taxon>Terriglobales</taxon>
        <taxon>Acidobacteriaceae</taxon>
        <taxon>Tunturiibacter</taxon>
    </lineage>
</organism>
<reference evidence="1 2" key="1">
    <citation type="submission" date="2020-07" db="EMBL/GenBank/DDBJ databases">
        <title>Genomic Encyclopedia of Type Strains, Phase IV (KMG-V): Genome sequencing to study the core and pangenomes of soil and plant-associated prokaryotes.</title>
        <authorList>
            <person name="Whitman W."/>
        </authorList>
    </citation>
    <scope>NUCLEOTIDE SEQUENCE [LARGE SCALE GENOMIC DNA]</scope>
    <source>
        <strain evidence="1 2">M8UP30</strain>
    </source>
</reference>
<dbReference type="Proteomes" id="UP000534186">
    <property type="component" value="Unassembled WGS sequence"/>
</dbReference>
<dbReference type="AlphaFoldDB" id="A0A7Y9NR86"/>
<evidence type="ECO:0000313" key="1">
    <source>
        <dbReference type="EMBL" id="NYF54064.1"/>
    </source>
</evidence>
<dbReference type="SUPFAM" id="SSF53067">
    <property type="entry name" value="Actin-like ATPase domain"/>
    <property type="match status" value="1"/>
</dbReference>
<sequence>MNLETAQILLKGLLERLRADADAEKPQYGAVVAGTERQALDFLLQYLSGKPTAEEHPASAARETKPTVAQAQTSFDETSVQGVDIETTAKPTEVPYSINLRALSENKPNSHIVCIDFGTAKSKAFARRINGGGLGPEDLLEMGLGRLDGDMDNSPYTVASSVWVSDEGRMFAGSYAIKLSSDYGLDGKPRKRLDSVKQQLSHASHEHQLLEPLSAAFNPTSEALTFEDAICFFLAYLTDLIGSDLEVRHKLSRYTPRRFTVPAWSDEQREWATSTLRKFLKRAQILADTFHDRWSEGIPVAEVRNANLEAKKLENQLDHLLDGQIKDSPLGISEPIAAGSARLSTDRNMRNMVLVVDVGAGTTDFALFLVPQGPGGGKAFPLRMSEAVRSAGDRVDDILVQFILSKMDGHTDTETQARVAAQLRLRNLRTYKRRLFNEGIIEIDLVTDERVIVDREEFLDSKEVKAFGKTLEDRLASFLSAVHPSLGAATQDALILFTGGGAKLPFVADLAKKTWKIGDTAFRFRPPTKLIPDIIADFDDAFLAEYGQLAVAIGGTLPLIDEKKTLQGEWFGGAQPPGKLESFPTQGL</sequence>